<proteinExistence type="predicted"/>
<keyword evidence="4" id="KW-1185">Reference proteome</keyword>
<keyword evidence="1" id="KW-0175">Coiled coil</keyword>
<evidence type="ECO:0000313" key="4">
    <source>
        <dbReference type="Proteomes" id="UP000794436"/>
    </source>
</evidence>
<protein>
    <submittedName>
        <fullName evidence="3">Uncharacterized protein</fullName>
    </submittedName>
</protein>
<evidence type="ECO:0000313" key="3">
    <source>
        <dbReference type="EMBL" id="TMW61354.1"/>
    </source>
</evidence>
<gene>
    <name evidence="3" type="ORF">Poli38472_012545</name>
</gene>
<name>A0A8K1CE31_PYTOL</name>
<reference evidence="3" key="1">
    <citation type="submission" date="2019-03" db="EMBL/GenBank/DDBJ databases">
        <title>Long read genome sequence of the mycoparasitic Pythium oligandrum ATCC 38472 isolated from sugarbeet rhizosphere.</title>
        <authorList>
            <person name="Gaulin E."/>
        </authorList>
    </citation>
    <scope>NUCLEOTIDE SEQUENCE</scope>
    <source>
        <strain evidence="3">ATCC 38472_TT</strain>
    </source>
</reference>
<sequence length="312" mass="36843">MTNSTAASLATRKRNWNSVWQAPREETLASIANEIVFAFREPNEQEDEEEPDEIRTTEATSQSGDYLAVLQQHGDLASPARRKRRQHVTRDKQLDRLVWDVNDLRQEIQRYQEYHRALSTRLRYRALGLQDTLVRVTKEYFKMFHHGFLIEESKPDIRQTRFLQAIMIDNVVTCSKLTGLDALVEQWKRYAEYFQLLQYQMQSMSITSLDDEPIVQITCSYKVHITRKAMVELFPHVVADEFFMQGLIGKEMYCESRVTFHFNQDGKITRYDDDSDFVTAFSRIVRNPWQLTYLMQHARICEQSLIGELCEY</sequence>
<accession>A0A8K1CE31</accession>
<feature type="region of interest" description="Disordered" evidence="2">
    <location>
        <begin position="41"/>
        <end position="61"/>
    </location>
</feature>
<evidence type="ECO:0000256" key="1">
    <source>
        <dbReference type="SAM" id="Coils"/>
    </source>
</evidence>
<dbReference type="AlphaFoldDB" id="A0A8K1CE31"/>
<evidence type="ECO:0000256" key="2">
    <source>
        <dbReference type="SAM" id="MobiDB-lite"/>
    </source>
</evidence>
<organism evidence="3 4">
    <name type="scientific">Pythium oligandrum</name>
    <name type="common">Mycoparasitic fungus</name>
    <dbReference type="NCBI Taxonomy" id="41045"/>
    <lineage>
        <taxon>Eukaryota</taxon>
        <taxon>Sar</taxon>
        <taxon>Stramenopiles</taxon>
        <taxon>Oomycota</taxon>
        <taxon>Peronosporomycetes</taxon>
        <taxon>Pythiales</taxon>
        <taxon>Pythiaceae</taxon>
        <taxon>Pythium</taxon>
    </lineage>
</organism>
<dbReference type="EMBL" id="SPLM01000076">
    <property type="protein sequence ID" value="TMW61354.1"/>
    <property type="molecule type" value="Genomic_DNA"/>
</dbReference>
<dbReference type="Proteomes" id="UP000794436">
    <property type="component" value="Unassembled WGS sequence"/>
</dbReference>
<feature type="coiled-coil region" evidence="1">
    <location>
        <begin position="94"/>
        <end position="121"/>
    </location>
</feature>
<comment type="caution">
    <text evidence="3">The sequence shown here is derived from an EMBL/GenBank/DDBJ whole genome shotgun (WGS) entry which is preliminary data.</text>
</comment>
<dbReference type="OrthoDB" id="73862at2759"/>